<dbReference type="Pfam" id="PF01743">
    <property type="entry name" value="PolyA_pol"/>
    <property type="match status" value="1"/>
</dbReference>
<dbReference type="NCBIfam" id="TIGR00277">
    <property type="entry name" value="HDIG"/>
    <property type="match status" value="1"/>
</dbReference>
<protein>
    <submittedName>
        <fullName evidence="15">CCA tRNA nucleotidyltransferase</fullName>
    </submittedName>
</protein>
<dbReference type="GO" id="GO:0042245">
    <property type="term" value="P:RNA repair"/>
    <property type="evidence" value="ECO:0007669"/>
    <property type="project" value="UniProtKB-KW"/>
</dbReference>
<keyword evidence="2 11" id="KW-0808">Transferase</keyword>
<feature type="domain" description="HD" evidence="13">
    <location>
        <begin position="268"/>
        <end position="337"/>
    </location>
</feature>
<dbReference type="InterPro" id="IPR043519">
    <property type="entry name" value="NT_sf"/>
</dbReference>
<dbReference type="KEGG" id="vab:WPS_35080"/>
<keyword evidence="8" id="KW-0067">ATP-binding</keyword>
<dbReference type="InterPro" id="IPR032828">
    <property type="entry name" value="PolyA_RNA-bd"/>
</dbReference>
<dbReference type="Pfam" id="PF12627">
    <property type="entry name" value="PolyA_pol_RNAbd"/>
    <property type="match status" value="1"/>
</dbReference>
<evidence type="ECO:0000256" key="8">
    <source>
        <dbReference type="ARBA" id="ARBA00022840"/>
    </source>
</evidence>
<dbReference type="InterPro" id="IPR050124">
    <property type="entry name" value="tRNA_CCA-adding_enzyme"/>
</dbReference>
<dbReference type="GO" id="GO:0008033">
    <property type="term" value="P:tRNA processing"/>
    <property type="evidence" value="ECO:0007669"/>
    <property type="project" value="UniProtKB-KW"/>
</dbReference>
<dbReference type="PANTHER" id="PTHR47545:SF1">
    <property type="entry name" value="MULTIFUNCTIONAL CCA PROTEIN"/>
    <property type="match status" value="1"/>
</dbReference>
<dbReference type="InterPro" id="IPR006674">
    <property type="entry name" value="HD_domain"/>
</dbReference>
<evidence type="ECO:0000313" key="16">
    <source>
        <dbReference type="Proteomes" id="UP001317532"/>
    </source>
</evidence>
<evidence type="ECO:0000256" key="1">
    <source>
        <dbReference type="ARBA" id="ARBA00001946"/>
    </source>
</evidence>
<evidence type="ECO:0000256" key="2">
    <source>
        <dbReference type="ARBA" id="ARBA00022679"/>
    </source>
</evidence>
<dbReference type="InterPro" id="IPR002646">
    <property type="entry name" value="PolA_pol_head_dom"/>
</dbReference>
<accession>A0AAN2CBT1</accession>
<dbReference type="GO" id="GO:0003723">
    <property type="term" value="F:RNA binding"/>
    <property type="evidence" value="ECO:0007669"/>
    <property type="project" value="UniProtKB-KW"/>
</dbReference>
<evidence type="ECO:0000259" key="12">
    <source>
        <dbReference type="Pfam" id="PF01743"/>
    </source>
</evidence>
<evidence type="ECO:0000313" key="15">
    <source>
        <dbReference type="EMBL" id="BDE08232.1"/>
    </source>
</evidence>
<keyword evidence="10 11" id="KW-0694">RNA-binding</keyword>
<dbReference type="GO" id="GO:0016779">
    <property type="term" value="F:nucleotidyltransferase activity"/>
    <property type="evidence" value="ECO:0007669"/>
    <property type="project" value="UniProtKB-KW"/>
</dbReference>
<evidence type="ECO:0000256" key="10">
    <source>
        <dbReference type="ARBA" id="ARBA00022884"/>
    </source>
</evidence>
<dbReference type="AlphaFoldDB" id="A0AAN2CBT1"/>
<organism evidence="15 16">
    <name type="scientific">Vulcanimicrobium alpinum</name>
    <dbReference type="NCBI Taxonomy" id="3016050"/>
    <lineage>
        <taxon>Bacteria</taxon>
        <taxon>Bacillati</taxon>
        <taxon>Vulcanimicrobiota</taxon>
        <taxon>Vulcanimicrobiia</taxon>
        <taxon>Vulcanimicrobiales</taxon>
        <taxon>Vulcanimicrobiaceae</taxon>
        <taxon>Vulcanimicrobium</taxon>
    </lineage>
</organism>
<dbReference type="SUPFAM" id="SSF81891">
    <property type="entry name" value="Poly A polymerase C-terminal region-like"/>
    <property type="match status" value="1"/>
</dbReference>
<dbReference type="Pfam" id="PF01966">
    <property type="entry name" value="HD"/>
    <property type="match status" value="1"/>
</dbReference>
<evidence type="ECO:0000259" key="14">
    <source>
        <dbReference type="Pfam" id="PF12627"/>
    </source>
</evidence>
<evidence type="ECO:0000256" key="11">
    <source>
        <dbReference type="RuleBase" id="RU003953"/>
    </source>
</evidence>
<keyword evidence="9" id="KW-0460">Magnesium</keyword>
<evidence type="ECO:0000256" key="6">
    <source>
        <dbReference type="ARBA" id="ARBA00022741"/>
    </source>
</evidence>
<keyword evidence="5" id="KW-0479">Metal-binding</keyword>
<dbReference type="Proteomes" id="UP001317532">
    <property type="component" value="Chromosome"/>
</dbReference>
<dbReference type="SUPFAM" id="SSF81301">
    <property type="entry name" value="Nucleotidyltransferase"/>
    <property type="match status" value="1"/>
</dbReference>
<evidence type="ECO:0000256" key="4">
    <source>
        <dbReference type="ARBA" id="ARBA00022695"/>
    </source>
</evidence>
<evidence type="ECO:0000256" key="9">
    <source>
        <dbReference type="ARBA" id="ARBA00022842"/>
    </source>
</evidence>
<feature type="domain" description="tRNA nucleotidyltransferase/poly(A) polymerase RNA and SrmB- binding" evidence="14">
    <location>
        <begin position="180"/>
        <end position="235"/>
    </location>
</feature>
<dbReference type="CDD" id="cd00077">
    <property type="entry name" value="HDc"/>
    <property type="match status" value="1"/>
</dbReference>
<reference evidence="15 16" key="1">
    <citation type="journal article" date="2022" name="ISME Commun">
        <title>Vulcanimicrobium alpinus gen. nov. sp. nov., the first cultivated representative of the candidate phylum 'Eremiobacterota', is a metabolically versatile aerobic anoxygenic phototroph.</title>
        <authorList>
            <person name="Yabe S."/>
            <person name="Muto K."/>
            <person name="Abe K."/>
            <person name="Yokota A."/>
            <person name="Staudigel H."/>
            <person name="Tebo B.M."/>
        </authorList>
    </citation>
    <scope>NUCLEOTIDE SEQUENCE [LARGE SCALE GENOMIC DNA]</scope>
    <source>
        <strain evidence="15 16">WC8-2</strain>
    </source>
</reference>
<evidence type="ECO:0000259" key="13">
    <source>
        <dbReference type="Pfam" id="PF01966"/>
    </source>
</evidence>
<name>A0AAN2CBT1_UNVUL</name>
<comment type="cofactor">
    <cofactor evidence="1">
        <name>Mg(2+)</name>
        <dbReference type="ChEBI" id="CHEBI:18420"/>
    </cofactor>
</comment>
<feature type="domain" description="Poly A polymerase head" evidence="12">
    <location>
        <begin position="18"/>
        <end position="150"/>
    </location>
</feature>
<dbReference type="RefSeq" id="WP_317995777.1">
    <property type="nucleotide sequence ID" value="NZ_AP025523.1"/>
</dbReference>
<keyword evidence="7" id="KW-0692">RNA repair</keyword>
<keyword evidence="6" id="KW-0547">Nucleotide-binding</keyword>
<dbReference type="Gene3D" id="3.30.460.10">
    <property type="entry name" value="Beta Polymerase, domain 2"/>
    <property type="match status" value="1"/>
</dbReference>
<dbReference type="PANTHER" id="PTHR47545">
    <property type="entry name" value="MULTIFUNCTIONAL CCA PROTEIN"/>
    <property type="match status" value="1"/>
</dbReference>
<keyword evidence="16" id="KW-1185">Reference proteome</keyword>
<dbReference type="InterPro" id="IPR006675">
    <property type="entry name" value="HDIG_dom"/>
</dbReference>
<comment type="similarity">
    <text evidence="11">Belongs to the tRNA nucleotidyltransferase/poly(A) polymerase family.</text>
</comment>
<dbReference type="GO" id="GO:0005524">
    <property type="term" value="F:ATP binding"/>
    <property type="evidence" value="ECO:0007669"/>
    <property type="project" value="UniProtKB-KW"/>
</dbReference>
<dbReference type="InterPro" id="IPR003607">
    <property type="entry name" value="HD/PDEase_dom"/>
</dbReference>
<evidence type="ECO:0000256" key="3">
    <source>
        <dbReference type="ARBA" id="ARBA00022694"/>
    </source>
</evidence>
<gene>
    <name evidence="15" type="ORF">WPS_35080</name>
</gene>
<keyword evidence="3" id="KW-0819">tRNA processing</keyword>
<sequence>MRHSLDDVLVQLLPGASLYAVGGRVRDEFRSRLDGVARPPKDLDYVVTGIAFDVLLEALRSAGRVDVVGASFSVLKFRHPAGEADIALPRRERSTGTGHRAFAVESGPEIPLEDDLRRRDFRMNMIARRIADDAVVDPYGGVADIRAARIDIVDEATFVEDPLRMLRAAQFAARFAYKPTARTSAAIASAAPLLATVSAERIGDEFAKLFTAAAPSVGIEILRSTGVLVHLWPELLEGLGVDQNDWHAYDVYRHNLATLDAAPTGDVTLRLAALLHDIGKPRTAAPRPEGRGNTFYQHEHVGAALVAPMLARLRLPNETVETVAHLVRHHMYAADPELQDKTLRRFIRRIGPEHLDRLFALRHADIDGSGLPKRDDSNERFEARIAAVMAEGPALGVRDLAIRGIDILALFERRGLAKPGFRGDARVGHVLRALFEEVTDDPSRNDAALLAERAERYIDEHFPVSPAE</sequence>
<keyword evidence="4" id="KW-0548">Nucleotidyltransferase</keyword>
<proteinExistence type="inferred from homology"/>
<dbReference type="Gene3D" id="1.10.3090.10">
    <property type="entry name" value="cca-adding enzyme, domain 2"/>
    <property type="match status" value="1"/>
</dbReference>
<dbReference type="GO" id="GO:0046872">
    <property type="term" value="F:metal ion binding"/>
    <property type="evidence" value="ECO:0007669"/>
    <property type="project" value="UniProtKB-KW"/>
</dbReference>
<dbReference type="EMBL" id="AP025523">
    <property type="protein sequence ID" value="BDE08232.1"/>
    <property type="molecule type" value="Genomic_DNA"/>
</dbReference>
<evidence type="ECO:0000256" key="5">
    <source>
        <dbReference type="ARBA" id="ARBA00022723"/>
    </source>
</evidence>
<evidence type="ECO:0000256" key="7">
    <source>
        <dbReference type="ARBA" id="ARBA00022800"/>
    </source>
</evidence>